<reference evidence="1 2" key="1">
    <citation type="journal article" date="2019" name="Int. J. Syst. Evol. Microbiol.">
        <title>The Global Catalogue of Microorganisms (GCM) 10K type strain sequencing project: providing services to taxonomists for standard genome sequencing and annotation.</title>
        <authorList>
            <consortium name="The Broad Institute Genomics Platform"/>
            <consortium name="The Broad Institute Genome Sequencing Center for Infectious Disease"/>
            <person name="Wu L."/>
            <person name="Ma J."/>
        </authorList>
    </citation>
    <scope>NUCLEOTIDE SEQUENCE [LARGE SCALE GENOMIC DNA]</scope>
    <source>
        <strain evidence="1 2">JCM 16343</strain>
    </source>
</reference>
<gene>
    <name evidence="1" type="ORF">GCM10009129_20430</name>
</gene>
<comment type="caution">
    <text evidence="1">The sequence shown here is derived from an EMBL/GenBank/DDBJ whole genome shotgun (WGS) entry which is preliminary data.</text>
</comment>
<proteinExistence type="predicted"/>
<sequence length="60" mass="6750">MSPAVWSCGRGDKIMMRGYIRVFDKNSVSVIAFNKVIVFCVDKHEENGAQTPKNAVMLFL</sequence>
<dbReference type="Proteomes" id="UP001501787">
    <property type="component" value="Unassembled WGS sequence"/>
</dbReference>
<organism evidence="1 2">
    <name type="scientific">Psychrobacter aestuarii</name>
    <dbReference type="NCBI Taxonomy" id="556327"/>
    <lineage>
        <taxon>Bacteria</taxon>
        <taxon>Pseudomonadati</taxon>
        <taxon>Pseudomonadota</taxon>
        <taxon>Gammaproteobacteria</taxon>
        <taxon>Moraxellales</taxon>
        <taxon>Moraxellaceae</taxon>
        <taxon>Psychrobacter</taxon>
    </lineage>
</organism>
<keyword evidence="2" id="KW-1185">Reference proteome</keyword>
<evidence type="ECO:0000313" key="2">
    <source>
        <dbReference type="Proteomes" id="UP001501787"/>
    </source>
</evidence>
<name>A0ABN0W1E0_9GAMM</name>
<accession>A0ABN0W1E0</accession>
<evidence type="ECO:0000313" key="1">
    <source>
        <dbReference type="EMBL" id="GAA0322553.1"/>
    </source>
</evidence>
<protein>
    <submittedName>
        <fullName evidence="1">Uncharacterized protein</fullName>
    </submittedName>
</protein>
<dbReference type="EMBL" id="BAAAFR010000008">
    <property type="protein sequence ID" value="GAA0322553.1"/>
    <property type="molecule type" value="Genomic_DNA"/>
</dbReference>